<dbReference type="InterPro" id="IPR052934">
    <property type="entry name" value="Methyl-DNA_Rec/Restrict_Enz"/>
</dbReference>
<dbReference type="PANTHER" id="PTHR37291:SF1">
    <property type="entry name" value="TYPE IV METHYL-DIRECTED RESTRICTION ENZYME ECOKMCRB SUBUNIT"/>
    <property type="match status" value="1"/>
</dbReference>
<dbReference type="SUPFAM" id="SSF52540">
    <property type="entry name" value="P-loop containing nucleoside triphosphate hydrolases"/>
    <property type="match status" value="1"/>
</dbReference>
<gene>
    <name evidence="2" type="ORF">PQR63_19460</name>
</gene>
<evidence type="ECO:0000313" key="3">
    <source>
        <dbReference type="Proteomes" id="UP001629214"/>
    </source>
</evidence>
<name>A0ABW8ZCK3_9BURK</name>
<feature type="domain" description="AAA+ ATPase" evidence="1">
    <location>
        <begin position="343"/>
        <end position="509"/>
    </location>
</feature>
<dbReference type="CDD" id="cd00009">
    <property type="entry name" value="AAA"/>
    <property type="match status" value="1"/>
</dbReference>
<proteinExistence type="predicted"/>
<sequence>MSLFHSKIEGVPQFVSYFAPVYLALQHFGGQAKARQVYDYIAEHCGLSAGDLAQANKNGRPTFENRAAWARFYLTKAGWMYAPKRGVWALTELGKQATEFTDTQAVAVFKSVTTQFKGHEEEVVAPEDDVQPDDTQYWFVGATWGNGESDQIPRFLKEGIWQNGYEEKFSKQVRSMKPGDLIAIKASFVRKHRLPFDTKGQSVSGMKIKAVGTVTRNHGDGRTVDVAWEALGEVREWYFYTYRSTITRARVEDEELARRLVTFTFQAAQQDYSFFMAQPYWRDRFGSEGEVVSVATPEVDESEELEEMEQVPLVTTYGVADIVIEGGFTPEQELASMLKRWVEKKNLILQGPPGTGKSWLARRLAKALIGQKNVSDEQLRVVQFHPALSYEDFVRGYRPGGDGRLTLIDGIFLQVVEAARAQPDLEHVLIIEEINRGNPAQVLGEMLTLIESSKRSRAEAMELTYSKTRGEKVYVPENLYLIGTMNVADRSLALVDLALRRRFAFVNLEPTMNSAWEQWCSSKGIDLAETRRIKTLMEALNQEVAEDRTLGPQFQVGHSYITPHELVTDAQAWFADVVQSEIGPLLHEYWFDAPERADEAIRRLLKRA</sequence>
<evidence type="ECO:0000259" key="1">
    <source>
        <dbReference type="SMART" id="SM00382"/>
    </source>
</evidence>
<dbReference type="Proteomes" id="UP001629214">
    <property type="component" value="Unassembled WGS sequence"/>
</dbReference>
<dbReference type="RefSeq" id="WP_408169609.1">
    <property type="nucleotide sequence ID" value="NZ_JAQQFR010000014.1"/>
</dbReference>
<protein>
    <submittedName>
        <fullName evidence="2">AAA family ATPase</fullName>
    </submittedName>
</protein>
<dbReference type="InterPro" id="IPR027417">
    <property type="entry name" value="P-loop_NTPase"/>
</dbReference>
<comment type="caution">
    <text evidence="2">The sequence shown here is derived from an EMBL/GenBank/DDBJ whole genome shotgun (WGS) entry which is preliminary data.</text>
</comment>
<dbReference type="PANTHER" id="PTHR37291">
    <property type="entry name" value="5-METHYLCYTOSINE-SPECIFIC RESTRICTION ENZYME B"/>
    <property type="match status" value="1"/>
</dbReference>
<dbReference type="Gene3D" id="3.40.50.300">
    <property type="entry name" value="P-loop containing nucleotide triphosphate hydrolases"/>
    <property type="match status" value="1"/>
</dbReference>
<dbReference type="EMBL" id="JAQQFR010000014">
    <property type="protein sequence ID" value="MFL9880583.1"/>
    <property type="molecule type" value="Genomic_DNA"/>
</dbReference>
<dbReference type="Pfam" id="PF14338">
    <property type="entry name" value="Mrr_N"/>
    <property type="match status" value="1"/>
</dbReference>
<dbReference type="InterPro" id="IPR003593">
    <property type="entry name" value="AAA+_ATPase"/>
</dbReference>
<dbReference type="SMART" id="SM00382">
    <property type="entry name" value="AAA"/>
    <property type="match status" value="1"/>
</dbReference>
<keyword evidence="3" id="KW-1185">Reference proteome</keyword>
<accession>A0ABW8ZCK3</accession>
<evidence type="ECO:0000313" key="2">
    <source>
        <dbReference type="EMBL" id="MFL9880583.1"/>
    </source>
</evidence>
<dbReference type="Pfam" id="PF07728">
    <property type="entry name" value="AAA_5"/>
    <property type="match status" value="1"/>
</dbReference>
<dbReference type="InterPro" id="IPR011704">
    <property type="entry name" value="ATPase_dyneun-rel_AAA"/>
</dbReference>
<dbReference type="InterPro" id="IPR025745">
    <property type="entry name" value="Mrr-like_N_dom"/>
</dbReference>
<reference evidence="2 3" key="1">
    <citation type="journal article" date="2024" name="Chem. Sci.">
        <title>Discovery of megapolipeptins by genome mining of a Burkholderiales bacteria collection.</title>
        <authorList>
            <person name="Paulo B.S."/>
            <person name="Recchia M.J.J."/>
            <person name="Lee S."/>
            <person name="Fergusson C.H."/>
            <person name="Romanowski S.B."/>
            <person name="Hernandez A."/>
            <person name="Krull N."/>
            <person name="Liu D.Y."/>
            <person name="Cavanagh H."/>
            <person name="Bos A."/>
            <person name="Gray C.A."/>
            <person name="Murphy B.T."/>
            <person name="Linington R.G."/>
            <person name="Eustaquio A.S."/>
        </authorList>
    </citation>
    <scope>NUCLEOTIDE SEQUENCE [LARGE SCALE GENOMIC DNA]</scope>
    <source>
        <strain evidence="2 3">RL21-008-BIB-B</strain>
    </source>
</reference>
<organism evidence="2 3">
    <name type="scientific">Herbaspirillum rhizosphaerae</name>
    <dbReference type="NCBI Taxonomy" id="346179"/>
    <lineage>
        <taxon>Bacteria</taxon>
        <taxon>Pseudomonadati</taxon>
        <taxon>Pseudomonadota</taxon>
        <taxon>Betaproteobacteria</taxon>
        <taxon>Burkholderiales</taxon>
        <taxon>Oxalobacteraceae</taxon>
        <taxon>Herbaspirillum</taxon>
    </lineage>
</organism>